<reference evidence="4 5" key="1">
    <citation type="submission" date="2014-06" db="EMBL/GenBank/DDBJ databases">
        <authorList>
            <person name="Urmite Genomes Urmite Genomes"/>
        </authorList>
    </citation>
    <scope>NUCLEOTIDE SEQUENCE [LARGE SCALE GENOMIC DNA]</scope>
</reference>
<evidence type="ECO:0000313" key="4">
    <source>
        <dbReference type="EMBL" id="CDZ76287.1"/>
    </source>
</evidence>
<evidence type="ECO:0000259" key="3">
    <source>
        <dbReference type="Pfam" id="PF11893"/>
    </source>
</evidence>
<protein>
    <submittedName>
        <fullName evidence="4">Inner membrane protein YejM</fullName>
    </submittedName>
</protein>
<feature type="transmembrane region" description="Helical" evidence="1">
    <location>
        <begin position="101"/>
        <end position="119"/>
    </location>
</feature>
<dbReference type="Proteomes" id="UP000044071">
    <property type="component" value="Unassembled WGS sequence"/>
</dbReference>
<dbReference type="InterPro" id="IPR000917">
    <property type="entry name" value="Sulfatase_N"/>
</dbReference>
<evidence type="ECO:0000256" key="1">
    <source>
        <dbReference type="SAM" id="Phobius"/>
    </source>
</evidence>
<proteinExistence type="predicted"/>
<organism evidence="4 5">
    <name type="scientific">Legionella massiliensis</name>
    <dbReference type="NCBI Taxonomy" id="1034943"/>
    <lineage>
        <taxon>Bacteria</taxon>
        <taxon>Pseudomonadati</taxon>
        <taxon>Pseudomonadota</taxon>
        <taxon>Gammaproteobacteria</taxon>
        <taxon>Legionellales</taxon>
        <taxon>Legionellaceae</taxon>
        <taxon>Legionella</taxon>
    </lineage>
</organism>
<dbReference type="RefSeq" id="WP_043872856.1">
    <property type="nucleotide sequence ID" value="NZ_CCVW01000001.1"/>
</dbReference>
<dbReference type="InterPro" id="IPR017850">
    <property type="entry name" value="Alkaline_phosphatase_core_sf"/>
</dbReference>
<dbReference type="PANTHER" id="PTHR43751:SF3">
    <property type="entry name" value="SULFATASE N-TERMINAL DOMAIN-CONTAINING PROTEIN"/>
    <property type="match status" value="1"/>
</dbReference>
<dbReference type="Pfam" id="PF00884">
    <property type="entry name" value="Sulfatase"/>
    <property type="match status" value="1"/>
</dbReference>
<accession>A0A078KTJ7</accession>
<keyword evidence="5" id="KW-1185">Reference proteome</keyword>
<dbReference type="InterPro" id="IPR052701">
    <property type="entry name" value="GAG_Ulvan_Degrading_Sulfatases"/>
</dbReference>
<evidence type="ECO:0000259" key="2">
    <source>
        <dbReference type="Pfam" id="PF00884"/>
    </source>
</evidence>
<dbReference type="AlphaFoldDB" id="A0A078KTJ7"/>
<feature type="transmembrane region" description="Helical" evidence="1">
    <location>
        <begin position="155"/>
        <end position="180"/>
    </location>
</feature>
<dbReference type="EMBL" id="CCSB01000001">
    <property type="protein sequence ID" value="CDZ76287.1"/>
    <property type="molecule type" value="Genomic_DNA"/>
</dbReference>
<dbReference type="CDD" id="cd16148">
    <property type="entry name" value="sulfatase_like"/>
    <property type="match status" value="1"/>
</dbReference>
<feature type="domain" description="Inner membrane protein YejM N-terminal" evidence="3">
    <location>
        <begin position="12"/>
        <end position="271"/>
    </location>
</feature>
<dbReference type="SUPFAM" id="SSF53649">
    <property type="entry name" value="Alkaline phosphatase-like"/>
    <property type="match status" value="1"/>
</dbReference>
<dbReference type="Gene3D" id="3.40.720.10">
    <property type="entry name" value="Alkaline Phosphatase, subunit A"/>
    <property type="match status" value="1"/>
</dbReference>
<dbReference type="InterPro" id="IPR024588">
    <property type="entry name" value="YejM_N"/>
</dbReference>
<feature type="transmembrane region" description="Helical" evidence="1">
    <location>
        <begin position="65"/>
        <end position="92"/>
    </location>
</feature>
<gene>
    <name evidence="4" type="primary">yejM_1</name>
    <name evidence="4" type="ORF">BN59_00554</name>
</gene>
<dbReference type="STRING" id="1034943.BN59_00554"/>
<feature type="transmembrane region" description="Helical" evidence="1">
    <location>
        <begin position="192"/>
        <end position="211"/>
    </location>
</feature>
<dbReference type="PIRSF" id="PIRSF004950">
    <property type="entry name" value="Mmb_sulf_HI0842"/>
    <property type="match status" value="1"/>
</dbReference>
<dbReference type="eggNOG" id="COG3083">
    <property type="taxonomic scope" value="Bacteria"/>
</dbReference>
<name>A0A078KTJ7_9GAMM</name>
<dbReference type="PANTHER" id="PTHR43751">
    <property type="entry name" value="SULFATASE"/>
    <property type="match status" value="1"/>
</dbReference>
<evidence type="ECO:0000313" key="5">
    <source>
        <dbReference type="Proteomes" id="UP000044071"/>
    </source>
</evidence>
<dbReference type="OrthoDB" id="9803751at2"/>
<dbReference type="InterPro" id="IPR012159">
    <property type="entry name" value="YejM-like"/>
</dbReference>
<keyword evidence="1" id="KW-0472">Membrane</keyword>
<sequence>MIKRNSLLLFLKKNWELKRFIIWYFLANTLLFWIIGAVYLNDILSSATLYCNLVRCYSSVSDKAFVLFFTFVNYLSFLMFLVFIPALALLIISCLIPLRRFIWGLSIATATLLVVLLFVDSKVYQLFRFHLNSTILAMIFNRQALEFFDFSNYELFSFAGITLFIIVLQSYLAYLVWTKIILPKRLKIGKSILLFWFAGALYSYLTLLLSVERHINVFSQQAPSLPLYSQFFVKIIPTSSAATFLRYSENYFALPEYSTHKLNYPLHEMRCEKPAKPYNIILIVVDALRFDSLKREYMPSLTEFAAKSWQFKQHLSGGNSTQPGLFSLFYSLPGNYWSAVLKQKTAPLLLDLLSEYGYSQQIFWSNSMQIPAFDKTVFVKGSYANPQGAPGSDSGNKDRYITGQAIKFLSENAHKNPFFLNLFYDAPHAYCSEQSFPSPFQPADSYCSRIELTNETDPLPYLNRYLNAVLFVDSEIARVLKTIESQGYLHDSIVIITADHGQEFNDYHQNYWGHAGSFSDVQVHVPFIIHWPNKENMEINYLTSGYDLVPTLFERLFHCKNDRADYSIGQNLLVEQGRPPFVLVGSYIHMGIIEPDRITTLEVSGNIQITDKKEVPINQATPRMPVLNQALELMSRYYIDN</sequence>
<feature type="transmembrane region" description="Helical" evidence="1">
    <location>
        <begin position="21"/>
        <end position="40"/>
    </location>
</feature>
<keyword evidence="1" id="KW-1133">Transmembrane helix</keyword>
<keyword evidence="1" id="KW-0812">Transmembrane</keyword>
<feature type="domain" description="Sulfatase N-terminal" evidence="2">
    <location>
        <begin position="279"/>
        <end position="554"/>
    </location>
</feature>
<dbReference type="Pfam" id="PF11893">
    <property type="entry name" value="DUF3413"/>
    <property type="match status" value="1"/>
</dbReference>